<dbReference type="PANTHER" id="PTHR37544">
    <property type="entry name" value="SPRAY-RELATED"/>
    <property type="match status" value="1"/>
</dbReference>
<feature type="transmembrane region" description="Helical" evidence="1">
    <location>
        <begin position="298"/>
        <end position="320"/>
    </location>
</feature>
<dbReference type="EMBL" id="JAVRRG010000028">
    <property type="protein sequence ID" value="KAK5095422.1"/>
    <property type="molecule type" value="Genomic_DNA"/>
</dbReference>
<keyword evidence="3" id="KW-1185">Reference proteome</keyword>
<protein>
    <submittedName>
        <fullName evidence="2">Uncharacterized protein</fullName>
    </submittedName>
</protein>
<evidence type="ECO:0000313" key="2">
    <source>
        <dbReference type="EMBL" id="KAK5095422.1"/>
    </source>
</evidence>
<evidence type="ECO:0000313" key="3">
    <source>
        <dbReference type="Proteomes" id="UP001345013"/>
    </source>
</evidence>
<dbReference type="PANTHER" id="PTHR37544:SF3">
    <property type="entry name" value="SPRAY"/>
    <property type="match status" value="1"/>
</dbReference>
<keyword evidence="1" id="KW-0812">Transmembrane</keyword>
<keyword evidence="1" id="KW-0472">Membrane</keyword>
<sequence>MIILDEVTRTETFARLARRGCEVIIGLSNSSRTRMNTGGVFCTHEYFMSDLMVTASIDAGTASLSFDKDSFQRNRTAISDTLMNTTNFDTQFLNDTWSAYIIDLSSERPSMGGPANLLMALHNFITVDKIESTGLGRDATRIKQRAFGEALISSLGSQTTDATIQGHVTTVQRRIVVVQAIAIVLEGVLLLQAALLIGVAVSTRLRNRPLGVVRDPALTNTIVSLLSSHESVSKSFKGWHLGAVDVMNVEVKSKMYVISNNTLLSDPPEGEQSDPQPRKLLLAGNLVSSRPSGGLSTWMLYGLTFLLSAVLTTLAVLYWYSQHDSLSQTAFVYEAQVTVAGTTYGKLAPYSIIPTLLAVAIGLWWASMDSVFRQVHPFIDQARAPTASRNGSDPDKCHVSIVDEAAMAADRGCRSIPATSAATIATRTPGICVPTHTEWSVLRQRRHGQCVR</sequence>
<evidence type="ECO:0000256" key="1">
    <source>
        <dbReference type="SAM" id="Phobius"/>
    </source>
</evidence>
<accession>A0ABR0KFZ5</accession>
<gene>
    <name evidence="2" type="ORF">LTR24_003134</name>
</gene>
<reference evidence="2 3" key="1">
    <citation type="submission" date="2023-08" db="EMBL/GenBank/DDBJ databases">
        <title>Black Yeasts Isolated from many extreme environments.</title>
        <authorList>
            <person name="Coleine C."/>
            <person name="Stajich J.E."/>
            <person name="Selbmann L."/>
        </authorList>
    </citation>
    <scope>NUCLEOTIDE SEQUENCE [LARGE SCALE GENOMIC DNA]</scope>
    <source>
        <strain evidence="2 3">CCFEE 5885</strain>
    </source>
</reference>
<comment type="caution">
    <text evidence="2">The sequence shown here is derived from an EMBL/GenBank/DDBJ whole genome shotgun (WGS) entry which is preliminary data.</text>
</comment>
<name>A0ABR0KFZ5_9EURO</name>
<dbReference type="Proteomes" id="UP001345013">
    <property type="component" value="Unassembled WGS sequence"/>
</dbReference>
<feature type="transmembrane region" description="Helical" evidence="1">
    <location>
        <begin position="347"/>
        <end position="366"/>
    </location>
</feature>
<proteinExistence type="predicted"/>
<feature type="transmembrane region" description="Helical" evidence="1">
    <location>
        <begin position="176"/>
        <end position="201"/>
    </location>
</feature>
<keyword evidence="1" id="KW-1133">Transmembrane helix</keyword>
<organism evidence="2 3">
    <name type="scientific">Lithohypha guttulata</name>
    <dbReference type="NCBI Taxonomy" id="1690604"/>
    <lineage>
        <taxon>Eukaryota</taxon>
        <taxon>Fungi</taxon>
        <taxon>Dikarya</taxon>
        <taxon>Ascomycota</taxon>
        <taxon>Pezizomycotina</taxon>
        <taxon>Eurotiomycetes</taxon>
        <taxon>Chaetothyriomycetidae</taxon>
        <taxon>Chaetothyriales</taxon>
        <taxon>Trichomeriaceae</taxon>
        <taxon>Lithohypha</taxon>
    </lineage>
</organism>